<dbReference type="GO" id="GO:0016226">
    <property type="term" value="P:iron-sulfur cluster assembly"/>
    <property type="evidence" value="ECO:0007669"/>
    <property type="project" value="InterPro"/>
</dbReference>
<name>A0A1W1CR67_9ZZZZ</name>
<dbReference type="InterPro" id="IPR034904">
    <property type="entry name" value="FSCA_dom_sf"/>
</dbReference>
<dbReference type="EMBL" id="FPHF01000105">
    <property type="protein sequence ID" value="SFV68378.1"/>
    <property type="molecule type" value="Genomic_DNA"/>
</dbReference>
<protein>
    <submittedName>
        <fullName evidence="2">Iron-sulfur cluster assembly scaffold protein IscU/NifU-like</fullName>
    </submittedName>
</protein>
<accession>A0A1W1CR67</accession>
<proteinExistence type="predicted"/>
<dbReference type="Pfam" id="PF01106">
    <property type="entry name" value="NifU"/>
    <property type="match status" value="1"/>
</dbReference>
<feature type="domain" description="NIF system FeS cluster assembly NifU C-terminal" evidence="1">
    <location>
        <begin position="23"/>
        <end position="86"/>
    </location>
</feature>
<dbReference type="GO" id="GO:0051536">
    <property type="term" value="F:iron-sulfur cluster binding"/>
    <property type="evidence" value="ECO:0007669"/>
    <property type="project" value="InterPro"/>
</dbReference>
<dbReference type="AlphaFoldDB" id="A0A1W1CR67"/>
<dbReference type="GO" id="GO:0005506">
    <property type="term" value="F:iron ion binding"/>
    <property type="evidence" value="ECO:0007669"/>
    <property type="project" value="InterPro"/>
</dbReference>
<evidence type="ECO:0000259" key="1">
    <source>
        <dbReference type="Pfam" id="PF01106"/>
    </source>
</evidence>
<organism evidence="2">
    <name type="scientific">hydrothermal vent metagenome</name>
    <dbReference type="NCBI Taxonomy" id="652676"/>
    <lineage>
        <taxon>unclassified sequences</taxon>
        <taxon>metagenomes</taxon>
        <taxon>ecological metagenomes</taxon>
    </lineage>
</organism>
<sequence length="95" mass="10477">METTETKPVDFENMSAIQKINAIDVIIDEKIRDFLQADNGDLDFIDLQEKNGLTDVYISYVGACGSCDSSGGTLTSIQRILNGQLETNDIRVFAI</sequence>
<dbReference type="Gene3D" id="3.30.300.130">
    <property type="entry name" value="Fe-S cluster assembly (FSCA)"/>
    <property type="match status" value="1"/>
</dbReference>
<dbReference type="SUPFAM" id="SSF117916">
    <property type="entry name" value="Fe-S cluster assembly (FSCA) domain-like"/>
    <property type="match status" value="1"/>
</dbReference>
<gene>
    <name evidence="2" type="ORF">MNB_SM-4-1393</name>
</gene>
<reference evidence="2" key="1">
    <citation type="submission" date="2016-10" db="EMBL/GenBank/DDBJ databases">
        <authorList>
            <person name="de Groot N.N."/>
        </authorList>
    </citation>
    <scope>NUCLEOTIDE SEQUENCE</scope>
</reference>
<dbReference type="InterPro" id="IPR001075">
    <property type="entry name" value="NIF_FeS_clus_asmbl_NifU_C"/>
</dbReference>
<evidence type="ECO:0000313" key="2">
    <source>
        <dbReference type="EMBL" id="SFV68378.1"/>
    </source>
</evidence>